<dbReference type="InterPro" id="IPR051457">
    <property type="entry name" value="2-oxoacid:Fd_oxidoreductase"/>
</dbReference>
<dbReference type="NCBIfam" id="TIGR02177">
    <property type="entry name" value="PorB_KorB"/>
    <property type="match status" value="1"/>
</dbReference>
<keyword evidence="8" id="KW-0411">Iron-sulfur</keyword>
<proteinExistence type="predicted"/>
<keyword evidence="9" id="KW-0786">Thiamine pyrophosphate</keyword>
<dbReference type="GO" id="GO:0045333">
    <property type="term" value="P:cellular respiration"/>
    <property type="evidence" value="ECO:0007669"/>
    <property type="project" value="UniProtKB-ARBA"/>
</dbReference>
<evidence type="ECO:0000256" key="2">
    <source>
        <dbReference type="ARBA" id="ARBA00001964"/>
    </source>
</evidence>
<reference evidence="12 13" key="1">
    <citation type="journal article" date="2016" name="Nat. Commun.">
        <title>Thousands of microbial genomes shed light on interconnected biogeochemical processes in an aquifer system.</title>
        <authorList>
            <person name="Anantharaman K."/>
            <person name="Brown C.T."/>
            <person name="Hug L.A."/>
            <person name="Sharon I."/>
            <person name="Castelle C.J."/>
            <person name="Probst A.J."/>
            <person name="Thomas B.C."/>
            <person name="Singh A."/>
            <person name="Wilkins M.J."/>
            <person name="Karaoz U."/>
            <person name="Brodie E.L."/>
            <person name="Williams K.H."/>
            <person name="Hubbard S.S."/>
            <person name="Banfield J.F."/>
        </authorList>
    </citation>
    <scope>NUCLEOTIDE SEQUENCE [LARGE SCALE GENOMIC DNA]</scope>
</reference>
<dbReference type="InterPro" id="IPR032686">
    <property type="entry name" value="PFO_beta_C"/>
</dbReference>
<evidence type="ECO:0000259" key="11">
    <source>
        <dbReference type="Pfam" id="PF12367"/>
    </source>
</evidence>
<protein>
    <recommendedName>
        <fullName evidence="14">2-oxoacid ferredoxin oxidoreductase</fullName>
    </recommendedName>
</protein>
<dbReference type="Gene3D" id="3.40.50.970">
    <property type="match status" value="1"/>
</dbReference>
<name>A0A1F6AA93_9BACT</name>
<organism evidence="12 13">
    <name type="scientific">Candidatus Gottesmanbacteria bacterium RIFCSPHIGHO2_02_FULL_40_13</name>
    <dbReference type="NCBI Taxonomy" id="1798384"/>
    <lineage>
        <taxon>Bacteria</taxon>
        <taxon>Candidatus Gottesmaniibacteriota</taxon>
    </lineage>
</organism>
<dbReference type="GO" id="GO:0046872">
    <property type="term" value="F:metal ion binding"/>
    <property type="evidence" value="ECO:0007669"/>
    <property type="project" value="UniProtKB-KW"/>
</dbReference>
<feature type="domain" description="Pyruvate ferredoxin oxidoreductase beta subunit C-terminal" evidence="11">
    <location>
        <begin position="199"/>
        <end position="257"/>
    </location>
</feature>
<evidence type="ECO:0000256" key="5">
    <source>
        <dbReference type="ARBA" id="ARBA00022842"/>
    </source>
</evidence>
<keyword evidence="7" id="KW-0408">Iron</keyword>
<dbReference type="STRING" id="1798384.A3D03_04795"/>
<evidence type="ECO:0000256" key="8">
    <source>
        <dbReference type="ARBA" id="ARBA00023014"/>
    </source>
</evidence>
<dbReference type="Pfam" id="PF12367">
    <property type="entry name" value="PFO_beta_C"/>
    <property type="match status" value="1"/>
</dbReference>
<accession>A0A1F6AA93</accession>
<dbReference type="PANTHER" id="PTHR48084">
    <property type="entry name" value="2-OXOGLUTARATE OXIDOREDUCTASE SUBUNIT KORB-RELATED"/>
    <property type="match status" value="1"/>
</dbReference>
<evidence type="ECO:0000313" key="12">
    <source>
        <dbReference type="EMBL" id="OGG21207.1"/>
    </source>
</evidence>
<dbReference type="GO" id="GO:0016625">
    <property type="term" value="F:oxidoreductase activity, acting on the aldehyde or oxo group of donors, iron-sulfur protein as acceptor"/>
    <property type="evidence" value="ECO:0007669"/>
    <property type="project" value="UniProtKB-ARBA"/>
</dbReference>
<dbReference type="InterPro" id="IPR011766">
    <property type="entry name" value="TPP_enzyme_TPP-bd"/>
</dbReference>
<dbReference type="Proteomes" id="UP000177092">
    <property type="component" value="Unassembled WGS sequence"/>
</dbReference>
<dbReference type="AlphaFoldDB" id="A0A1F6AA93"/>
<dbReference type="SUPFAM" id="SSF52518">
    <property type="entry name" value="Thiamin diphosphate-binding fold (THDP-binding)"/>
    <property type="match status" value="1"/>
</dbReference>
<evidence type="ECO:0000256" key="4">
    <source>
        <dbReference type="ARBA" id="ARBA00022723"/>
    </source>
</evidence>
<evidence type="ECO:0008006" key="14">
    <source>
        <dbReference type="Google" id="ProtNLM"/>
    </source>
</evidence>
<dbReference type="GO" id="GO:0051536">
    <property type="term" value="F:iron-sulfur cluster binding"/>
    <property type="evidence" value="ECO:0007669"/>
    <property type="project" value="UniProtKB-KW"/>
</dbReference>
<comment type="cofactor">
    <cofactor evidence="1">
        <name>Mg(2+)</name>
        <dbReference type="ChEBI" id="CHEBI:18420"/>
    </cofactor>
</comment>
<evidence type="ECO:0000256" key="9">
    <source>
        <dbReference type="ARBA" id="ARBA00023052"/>
    </source>
</evidence>
<comment type="caution">
    <text evidence="12">The sequence shown here is derived from an EMBL/GenBank/DDBJ whole genome shotgun (WGS) entry which is preliminary data.</text>
</comment>
<comment type="cofactor">
    <cofactor evidence="2">
        <name>thiamine diphosphate</name>
        <dbReference type="ChEBI" id="CHEBI:58937"/>
    </cofactor>
</comment>
<keyword evidence="4" id="KW-0479">Metal-binding</keyword>
<evidence type="ECO:0000256" key="1">
    <source>
        <dbReference type="ARBA" id="ARBA00001946"/>
    </source>
</evidence>
<keyword evidence="5" id="KW-0460">Magnesium</keyword>
<dbReference type="CDD" id="cd03375">
    <property type="entry name" value="TPP_OGFOR"/>
    <property type="match status" value="1"/>
</dbReference>
<dbReference type="PANTHER" id="PTHR48084:SF4">
    <property type="entry name" value="2-OXOGLUTARATE OXIDOREDUCTASE SUBUNIT KORB"/>
    <property type="match status" value="1"/>
</dbReference>
<dbReference type="GO" id="GO:0030976">
    <property type="term" value="F:thiamine pyrophosphate binding"/>
    <property type="evidence" value="ECO:0007669"/>
    <property type="project" value="InterPro"/>
</dbReference>
<evidence type="ECO:0000259" key="10">
    <source>
        <dbReference type="Pfam" id="PF02775"/>
    </source>
</evidence>
<gene>
    <name evidence="12" type="ORF">A3D03_04795</name>
</gene>
<dbReference type="InterPro" id="IPR029061">
    <property type="entry name" value="THDP-binding"/>
</dbReference>
<sequence length="296" mass="32775">MIDNVNLYQPRSPTWCPGCGDYGIWASLKNAIKIMNWDLDKFVIVYGVGCSGNMTDFIMSHGFHSLHGRALPNAEGIKIANHMLNVVCVVGDGDCYGEGGNHLLHAMRGNSDIKVLVHDNRVYGLTTGQTSPTSPHGYKSKSTPLGVIEYPVNPLSLAITQGASFVAQGFAGDITHLITLVTAVLKHRGFAILNVLQPCVTFNKVNTYTFYRERIYKLDDKHDLRDREKALSIVSDPGHKIPLGIIYQVERPTYQDQEIVLQQGPLVKQIIKNPSEHADLLAEFSEVEKESYHMAG</sequence>
<evidence type="ECO:0000256" key="3">
    <source>
        <dbReference type="ARBA" id="ARBA00001966"/>
    </source>
</evidence>
<keyword evidence="6" id="KW-0560">Oxidoreductase</keyword>
<evidence type="ECO:0000256" key="7">
    <source>
        <dbReference type="ARBA" id="ARBA00023004"/>
    </source>
</evidence>
<evidence type="ECO:0000313" key="13">
    <source>
        <dbReference type="Proteomes" id="UP000177092"/>
    </source>
</evidence>
<dbReference type="EMBL" id="MFJN01000026">
    <property type="protein sequence ID" value="OGG21207.1"/>
    <property type="molecule type" value="Genomic_DNA"/>
</dbReference>
<dbReference type="InterPro" id="IPR011896">
    <property type="entry name" value="OFOB"/>
</dbReference>
<dbReference type="Pfam" id="PF02775">
    <property type="entry name" value="TPP_enzyme_C"/>
    <property type="match status" value="1"/>
</dbReference>
<feature type="domain" description="Thiamine pyrophosphate enzyme TPP-binding" evidence="10">
    <location>
        <begin position="54"/>
        <end position="195"/>
    </location>
</feature>
<comment type="cofactor">
    <cofactor evidence="3">
        <name>[4Fe-4S] cluster</name>
        <dbReference type="ChEBI" id="CHEBI:49883"/>
    </cofactor>
</comment>
<evidence type="ECO:0000256" key="6">
    <source>
        <dbReference type="ARBA" id="ARBA00023002"/>
    </source>
</evidence>